<proteinExistence type="predicted"/>
<dbReference type="EMBL" id="JAAMPC010000005">
    <property type="protein sequence ID" value="KAG2312275.1"/>
    <property type="molecule type" value="Genomic_DNA"/>
</dbReference>
<gene>
    <name evidence="3" type="ORF">Bca52824_023832</name>
</gene>
<evidence type="ECO:0000313" key="3">
    <source>
        <dbReference type="EMBL" id="KAG2312275.1"/>
    </source>
</evidence>
<keyword evidence="1" id="KW-0175">Coiled coil</keyword>
<protein>
    <submittedName>
        <fullName evidence="3">Uncharacterized protein</fullName>
    </submittedName>
</protein>
<feature type="region of interest" description="Disordered" evidence="2">
    <location>
        <begin position="1"/>
        <end position="42"/>
    </location>
</feature>
<accession>A0A8X7VJ24</accession>
<evidence type="ECO:0000256" key="2">
    <source>
        <dbReference type="SAM" id="MobiDB-lite"/>
    </source>
</evidence>
<evidence type="ECO:0000256" key="1">
    <source>
        <dbReference type="SAM" id="Coils"/>
    </source>
</evidence>
<organism evidence="3 4">
    <name type="scientific">Brassica carinata</name>
    <name type="common">Ethiopian mustard</name>
    <name type="synonym">Abyssinian cabbage</name>
    <dbReference type="NCBI Taxonomy" id="52824"/>
    <lineage>
        <taxon>Eukaryota</taxon>
        <taxon>Viridiplantae</taxon>
        <taxon>Streptophyta</taxon>
        <taxon>Embryophyta</taxon>
        <taxon>Tracheophyta</taxon>
        <taxon>Spermatophyta</taxon>
        <taxon>Magnoliopsida</taxon>
        <taxon>eudicotyledons</taxon>
        <taxon>Gunneridae</taxon>
        <taxon>Pentapetalae</taxon>
        <taxon>rosids</taxon>
        <taxon>malvids</taxon>
        <taxon>Brassicales</taxon>
        <taxon>Brassicaceae</taxon>
        <taxon>Brassiceae</taxon>
        <taxon>Brassica</taxon>
    </lineage>
</organism>
<sequence>MNRLTPFSYHRDGTIGEIPDLAPELDRSDEHDWDDVDPTHSTLEGVSSLMENSRAFGVTFMIPRSDQRPWNQPVGYCNGSIDVLSLKKKRKKAESLKEARADPSEDEREAARTPREPRDDDEMEEDRENVHEENFKGLSGKGSSGGELQPPSEATRQAVDGTPDISKLMFPDKFAKSARCCSREHSHHEVKNALRAAVLDLQTAEATIKAKEAEPEVVEKEKFEKVKEVVAECGCHYPEHQKAIMSAAGLEEELETAQSKISLLEKEKVEESERTKRAMEQGGRVAAAATRRLEKFWKYMDDRDKSEEKLILQGQALGTLQAMELLENRGMPIPRQLKDLLTTN</sequence>
<evidence type="ECO:0000313" key="4">
    <source>
        <dbReference type="Proteomes" id="UP000886595"/>
    </source>
</evidence>
<keyword evidence="4" id="KW-1185">Reference proteome</keyword>
<comment type="caution">
    <text evidence="3">The sequence shown here is derived from an EMBL/GenBank/DDBJ whole genome shotgun (WGS) entry which is preliminary data.</text>
</comment>
<feature type="region of interest" description="Disordered" evidence="2">
    <location>
        <begin position="94"/>
        <end position="165"/>
    </location>
</feature>
<feature type="compositionally biased region" description="Basic and acidic residues" evidence="2">
    <location>
        <begin position="94"/>
        <end position="118"/>
    </location>
</feature>
<name>A0A8X7VJ24_BRACI</name>
<dbReference type="Proteomes" id="UP000886595">
    <property type="component" value="Unassembled WGS sequence"/>
</dbReference>
<dbReference type="AlphaFoldDB" id="A0A8X7VJ24"/>
<reference evidence="3 4" key="1">
    <citation type="submission" date="2020-02" db="EMBL/GenBank/DDBJ databases">
        <authorList>
            <person name="Ma Q."/>
            <person name="Huang Y."/>
            <person name="Song X."/>
            <person name="Pei D."/>
        </authorList>
    </citation>
    <scope>NUCLEOTIDE SEQUENCE [LARGE SCALE GENOMIC DNA]</scope>
    <source>
        <strain evidence="3">Sxm20200214</strain>
        <tissue evidence="3">Leaf</tissue>
    </source>
</reference>
<feature type="coiled-coil region" evidence="1">
    <location>
        <begin position="240"/>
        <end position="281"/>
    </location>
</feature>